<protein>
    <submittedName>
        <fullName evidence="6">Hydroxypyruvate isomerase</fullName>
    </submittedName>
</protein>
<proteinExistence type="inferred from homology"/>
<dbReference type="Pfam" id="PF01261">
    <property type="entry name" value="AP_endonuc_2"/>
    <property type="match status" value="1"/>
</dbReference>
<reference evidence="6 7" key="1">
    <citation type="submission" date="2018-03" db="EMBL/GenBank/DDBJ databases">
        <title>Genomic Encyclopedia of Type Strains, Phase III (KMG-III): the genomes of soil and plant-associated and newly described type strains.</title>
        <authorList>
            <person name="Whitman W."/>
        </authorList>
    </citation>
    <scope>NUCLEOTIDE SEQUENCE [LARGE SCALE GENOMIC DNA]</scope>
    <source>
        <strain evidence="6 7">CGMCC 4.7125</strain>
    </source>
</reference>
<accession>A0A2T0LSH1</accession>
<evidence type="ECO:0000313" key="7">
    <source>
        <dbReference type="Proteomes" id="UP000238362"/>
    </source>
</evidence>
<dbReference type="SUPFAM" id="SSF51658">
    <property type="entry name" value="Xylose isomerase-like"/>
    <property type="match status" value="1"/>
</dbReference>
<evidence type="ECO:0000313" key="6">
    <source>
        <dbReference type="EMBL" id="PRX46620.1"/>
    </source>
</evidence>
<dbReference type="InterPro" id="IPR013022">
    <property type="entry name" value="Xyl_isomerase-like_TIM-brl"/>
</dbReference>
<dbReference type="GO" id="GO:0008903">
    <property type="term" value="F:hydroxypyruvate isomerase activity"/>
    <property type="evidence" value="ECO:0007669"/>
    <property type="project" value="TreeGrafter"/>
</dbReference>
<dbReference type="PANTHER" id="PTHR43489:SF6">
    <property type="entry name" value="HYDROXYPYRUVATE ISOMERASE-RELATED"/>
    <property type="match status" value="1"/>
</dbReference>
<keyword evidence="1 2" id="KW-0413">Isomerase</keyword>
<organism evidence="6 7">
    <name type="scientific">Prauserella shujinwangii</name>
    <dbReference type="NCBI Taxonomy" id="1453103"/>
    <lineage>
        <taxon>Bacteria</taxon>
        <taxon>Bacillati</taxon>
        <taxon>Actinomycetota</taxon>
        <taxon>Actinomycetes</taxon>
        <taxon>Pseudonocardiales</taxon>
        <taxon>Pseudonocardiaceae</taxon>
        <taxon>Prauserella</taxon>
    </lineage>
</organism>
<dbReference type="InterPro" id="IPR036237">
    <property type="entry name" value="Xyl_isomerase-like_sf"/>
</dbReference>
<dbReference type="RefSeq" id="WP_106180014.1">
    <property type="nucleotide sequence ID" value="NZ_PVNH01000007.1"/>
</dbReference>
<evidence type="ECO:0000256" key="3">
    <source>
        <dbReference type="PIRSR" id="PIRSR006241-50"/>
    </source>
</evidence>
<dbReference type="OrthoDB" id="9786584at2"/>
<evidence type="ECO:0000256" key="4">
    <source>
        <dbReference type="SAM" id="MobiDB-lite"/>
    </source>
</evidence>
<gene>
    <name evidence="6" type="ORF">B0I33_107197</name>
</gene>
<evidence type="ECO:0000256" key="2">
    <source>
        <dbReference type="PIRNR" id="PIRNR006241"/>
    </source>
</evidence>
<feature type="active site" description="Proton donor/acceptor" evidence="3">
    <location>
        <position position="249"/>
    </location>
</feature>
<name>A0A2T0LSH1_9PSEU</name>
<feature type="region of interest" description="Disordered" evidence="4">
    <location>
        <begin position="250"/>
        <end position="271"/>
    </location>
</feature>
<dbReference type="Gene3D" id="3.20.20.150">
    <property type="entry name" value="Divalent-metal-dependent TIM barrel enzymes"/>
    <property type="match status" value="1"/>
</dbReference>
<sequence length="271" mass="29397">MRYAANLSMLFGHLPLAERAAAARVAGFRFAETWWPFVDPAPGADELHRFCGTLEAADLRLVLLNLDAGDPGRGDRGLLSDPAQQARVEANLEAVACLLDRTGCRTVNALYGNRLPGHDAGEQDRTALRRLVRVADRMAELGACVVLETLNTTDSPAFPLTDIRRTAELVHRVNDTTGHGNVGLLLDTYHLTTMGTDPVAAVREFAGLIRHVQFADAPGRGRPGTGSIDFPAVTKALAAVGYDGFVGLEYHPRHGGTDPERNRDENRQLRT</sequence>
<dbReference type="Proteomes" id="UP000238362">
    <property type="component" value="Unassembled WGS sequence"/>
</dbReference>
<keyword evidence="6" id="KW-0670">Pyruvate</keyword>
<dbReference type="InterPro" id="IPR050417">
    <property type="entry name" value="Sugar_Epim/Isomerase"/>
</dbReference>
<dbReference type="PANTHER" id="PTHR43489">
    <property type="entry name" value="ISOMERASE"/>
    <property type="match status" value="1"/>
</dbReference>
<dbReference type="EMBL" id="PVNH01000007">
    <property type="protein sequence ID" value="PRX46620.1"/>
    <property type="molecule type" value="Genomic_DNA"/>
</dbReference>
<comment type="similarity">
    <text evidence="2">Belongs to the hyi family.</text>
</comment>
<dbReference type="GO" id="GO:0046487">
    <property type="term" value="P:glyoxylate metabolic process"/>
    <property type="evidence" value="ECO:0007669"/>
    <property type="project" value="TreeGrafter"/>
</dbReference>
<dbReference type="PIRSF" id="PIRSF006241">
    <property type="entry name" value="HyI"/>
    <property type="match status" value="1"/>
</dbReference>
<dbReference type="AlphaFoldDB" id="A0A2T0LSH1"/>
<feature type="active site" description="Proton donor/acceptor" evidence="3">
    <location>
        <position position="148"/>
    </location>
</feature>
<evidence type="ECO:0000256" key="1">
    <source>
        <dbReference type="ARBA" id="ARBA00023235"/>
    </source>
</evidence>
<evidence type="ECO:0000259" key="5">
    <source>
        <dbReference type="Pfam" id="PF01261"/>
    </source>
</evidence>
<keyword evidence="7" id="KW-1185">Reference proteome</keyword>
<comment type="caution">
    <text evidence="6">The sequence shown here is derived from an EMBL/GenBank/DDBJ whole genome shotgun (WGS) entry which is preliminary data.</text>
</comment>
<feature type="domain" description="Xylose isomerase-like TIM barrel" evidence="5">
    <location>
        <begin position="21"/>
        <end position="261"/>
    </location>
</feature>
<dbReference type="InterPro" id="IPR026040">
    <property type="entry name" value="HyI-like"/>
</dbReference>